<evidence type="ECO:0000313" key="5">
    <source>
        <dbReference type="Proteomes" id="UP000594261"/>
    </source>
</evidence>
<dbReference type="InterPro" id="IPR040256">
    <property type="entry name" value="At4g02000-like"/>
</dbReference>
<dbReference type="PANTHER" id="PTHR31286:SF178">
    <property type="entry name" value="DUF4283 DOMAIN-CONTAINING PROTEIN"/>
    <property type="match status" value="1"/>
</dbReference>
<dbReference type="InterPro" id="IPR025836">
    <property type="entry name" value="Zn_knuckle_CX2CX4HX4C"/>
</dbReference>
<dbReference type="Pfam" id="PF14392">
    <property type="entry name" value="zf-CCHC_4"/>
    <property type="match status" value="1"/>
</dbReference>
<dbReference type="Gene3D" id="3.60.10.10">
    <property type="entry name" value="Endonuclease/exonuclease/phosphatase"/>
    <property type="match status" value="1"/>
</dbReference>
<feature type="region of interest" description="Disordered" evidence="2">
    <location>
        <begin position="410"/>
        <end position="434"/>
    </location>
</feature>
<accession>A0A7N2LEG3</accession>
<dbReference type="GO" id="GO:0008270">
    <property type="term" value="F:zinc ion binding"/>
    <property type="evidence" value="ECO:0007669"/>
    <property type="project" value="UniProtKB-KW"/>
</dbReference>
<dbReference type="Pfam" id="PF14111">
    <property type="entry name" value="DUF4283"/>
    <property type="match status" value="1"/>
</dbReference>
<dbReference type="PANTHER" id="PTHR31286">
    <property type="entry name" value="GLYCINE-RICH CELL WALL STRUCTURAL PROTEIN 1.8-LIKE"/>
    <property type="match status" value="1"/>
</dbReference>
<evidence type="ECO:0000313" key="4">
    <source>
        <dbReference type="EnsemblPlants" id="QL04p037748:mrna"/>
    </source>
</evidence>
<evidence type="ECO:0000256" key="1">
    <source>
        <dbReference type="PROSITE-ProRule" id="PRU00047"/>
    </source>
</evidence>
<dbReference type="InterPro" id="IPR036691">
    <property type="entry name" value="Endo/exonu/phosph_ase_sf"/>
</dbReference>
<dbReference type="OMA" id="NTHRETS"/>
<keyword evidence="1" id="KW-0863">Zinc-finger</keyword>
<dbReference type="EMBL" id="LRBV02000004">
    <property type="status" value="NOT_ANNOTATED_CDS"/>
    <property type="molecule type" value="Genomic_DNA"/>
</dbReference>
<dbReference type="InterPro" id="IPR025558">
    <property type="entry name" value="DUF4283"/>
</dbReference>
<dbReference type="PROSITE" id="PS50158">
    <property type="entry name" value="ZF_CCHC"/>
    <property type="match status" value="1"/>
</dbReference>
<dbReference type="GO" id="GO:0003676">
    <property type="term" value="F:nucleic acid binding"/>
    <property type="evidence" value="ECO:0007669"/>
    <property type="project" value="InterPro"/>
</dbReference>
<dbReference type="Gene3D" id="2.60.120.430">
    <property type="entry name" value="Galactose-binding lectin"/>
    <property type="match status" value="1"/>
</dbReference>
<dbReference type="Gramene" id="QL04p037748:mrna">
    <property type="protein sequence ID" value="QL04p037748:mrna"/>
    <property type="gene ID" value="QL04p037748"/>
</dbReference>
<feature type="region of interest" description="Disordered" evidence="2">
    <location>
        <begin position="333"/>
        <end position="354"/>
    </location>
</feature>
<organism evidence="4 5">
    <name type="scientific">Quercus lobata</name>
    <name type="common">Valley oak</name>
    <dbReference type="NCBI Taxonomy" id="97700"/>
    <lineage>
        <taxon>Eukaryota</taxon>
        <taxon>Viridiplantae</taxon>
        <taxon>Streptophyta</taxon>
        <taxon>Embryophyta</taxon>
        <taxon>Tracheophyta</taxon>
        <taxon>Spermatophyta</taxon>
        <taxon>Magnoliopsida</taxon>
        <taxon>eudicotyledons</taxon>
        <taxon>Gunneridae</taxon>
        <taxon>Pentapetalae</taxon>
        <taxon>rosids</taxon>
        <taxon>fabids</taxon>
        <taxon>Fagales</taxon>
        <taxon>Fagaceae</taxon>
        <taxon>Quercus</taxon>
    </lineage>
</organism>
<name>A0A7N2LEG3_QUELO</name>
<sequence>MMAVLENIARSLSLCQEPFTDSGLAIKCGGPHITASNGIVYERDNETLGPAAYYVINTNRWAVSNVGYSFGTNNAQYTSSSLSQFTNALESELFQTARLSASSLRYYGLELENGTYTVNLQFAKTTFLNSDVWQNLGRFLTTKPINLRAAKNLLRSVWKMGSDLKITDVGDGLIQFKFAIESQLVWVLNNGPWSFDNHTLLLRRWEKGIIAFSANFQYVPIWVQVWGLPFNLINEKVGRDIIEVDCKAIASDQARFLRIRVEMPIDKPIRCSAPVISPEGDQVWVAFQFERLQGLCFHCGLLGHEAKSCIVRLRDGEETPYGEWLRASFRRPKLQQTRAPPTPPRWDQGDKPALNTHRETSVSIQADSENGLEFMIHTEVNGIEHNPKNHGAQLVSVPISYVEIVESKDSETLGNTSTRESRDTKKKPNAKTPKFKKIPHLEHDATSKPVVSEGLVGKKRTREAKYEMKRTVDEMKTIQADLHYDAMLMVPCIRRVNGLAMLWKERVDLHVQNYTQNHIDAHIRTDPFAPWRITGFYGKPKEYRKHESWSLLRHLHIRDSLPWLCLGDFKEILSSEVKQGRIPRSLCLMEEFRSVLLHCELIDLGFNGNMFTWRNGRWGDAFVQ</sequence>
<keyword evidence="5" id="KW-1185">Reference proteome</keyword>
<dbReference type="InterPro" id="IPR021720">
    <property type="entry name" value="Malectin_dom"/>
</dbReference>
<evidence type="ECO:0000259" key="3">
    <source>
        <dbReference type="PROSITE" id="PS50158"/>
    </source>
</evidence>
<protein>
    <recommendedName>
        <fullName evidence="3">CCHC-type domain-containing protein</fullName>
    </recommendedName>
</protein>
<feature type="domain" description="CCHC-type" evidence="3">
    <location>
        <begin position="296"/>
        <end position="309"/>
    </location>
</feature>
<proteinExistence type="predicted"/>
<reference evidence="4" key="2">
    <citation type="submission" date="2021-01" db="UniProtKB">
        <authorList>
            <consortium name="EnsemblPlants"/>
        </authorList>
    </citation>
    <scope>IDENTIFICATION</scope>
</reference>
<dbReference type="InterPro" id="IPR001878">
    <property type="entry name" value="Znf_CCHC"/>
</dbReference>
<keyword evidence="1" id="KW-0479">Metal-binding</keyword>
<dbReference type="Pfam" id="PF11721">
    <property type="entry name" value="Malectin"/>
    <property type="match status" value="1"/>
</dbReference>
<reference evidence="4 5" key="1">
    <citation type="journal article" date="2016" name="G3 (Bethesda)">
        <title>First Draft Assembly and Annotation of the Genome of a California Endemic Oak Quercus lobata Nee (Fagaceae).</title>
        <authorList>
            <person name="Sork V.L."/>
            <person name="Fitz-Gibbon S.T."/>
            <person name="Puiu D."/>
            <person name="Crepeau M."/>
            <person name="Gugger P.F."/>
            <person name="Sherman R."/>
            <person name="Stevens K."/>
            <person name="Langley C.H."/>
            <person name="Pellegrini M."/>
            <person name="Salzberg S.L."/>
        </authorList>
    </citation>
    <scope>NUCLEOTIDE SEQUENCE [LARGE SCALE GENOMIC DNA]</scope>
    <source>
        <strain evidence="4 5">cv. SW786</strain>
    </source>
</reference>
<dbReference type="SUPFAM" id="SSF56219">
    <property type="entry name" value="DNase I-like"/>
    <property type="match status" value="1"/>
</dbReference>
<dbReference type="Proteomes" id="UP000594261">
    <property type="component" value="Chromosome 4"/>
</dbReference>
<dbReference type="EnsemblPlants" id="QL04p037748:mrna">
    <property type="protein sequence ID" value="QL04p037748:mrna"/>
    <property type="gene ID" value="QL04p037748"/>
</dbReference>
<evidence type="ECO:0000256" key="2">
    <source>
        <dbReference type="SAM" id="MobiDB-lite"/>
    </source>
</evidence>
<dbReference type="InParanoid" id="A0A7N2LEG3"/>
<keyword evidence="1" id="KW-0862">Zinc</keyword>
<dbReference type="AlphaFoldDB" id="A0A7N2LEG3"/>
<feature type="compositionally biased region" description="Basic residues" evidence="2">
    <location>
        <begin position="424"/>
        <end position="434"/>
    </location>
</feature>